<evidence type="ECO:0000256" key="4">
    <source>
        <dbReference type="ARBA" id="ARBA00022980"/>
    </source>
</evidence>
<evidence type="ECO:0000313" key="11">
    <source>
        <dbReference type="Proteomes" id="UP000034036"/>
    </source>
</evidence>
<dbReference type="InterPro" id="IPR010979">
    <property type="entry name" value="Ribosomal_uS13-like_H2TH"/>
</dbReference>
<dbReference type="PANTHER" id="PTHR10871">
    <property type="entry name" value="30S RIBOSOMAL PROTEIN S13/40S RIBOSOMAL PROTEIN S18"/>
    <property type="match status" value="1"/>
</dbReference>
<dbReference type="PATRIC" id="fig|1618659.3.peg.469"/>
<dbReference type="Gene3D" id="4.10.910.10">
    <property type="entry name" value="30s ribosomal protein s13, domain 2"/>
    <property type="match status" value="1"/>
</dbReference>
<keyword evidence="7" id="KW-0820">tRNA-binding</keyword>
<keyword evidence="3 7" id="KW-0694">RNA-binding</keyword>
<evidence type="ECO:0000256" key="3">
    <source>
        <dbReference type="ARBA" id="ARBA00022884"/>
    </source>
</evidence>
<evidence type="ECO:0000256" key="2">
    <source>
        <dbReference type="ARBA" id="ARBA00022730"/>
    </source>
</evidence>
<dbReference type="InterPro" id="IPR001892">
    <property type="entry name" value="Ribosomal_uS13"/>
</dbReference>
<dbReference type="FunFam" id="1.10.8.50:FF:000001">
    <property type="entry name" value="30S ribosomal protein S13"/>
    <property type="match status" value="1"/>
</dbReference>
<dbReference type="GO" id="GO:0015935">
    <property type="term" value="C:small ribosomal subunit"/>
    <property type="evidence" value="ECO:0007669"/>
    <property type="project" value="TreeGrafter"/>
</dbReference>
<keyword evidence="2 7" id="KW-0699">rRNA-binding</keyword>
<reference evidence="10 11" key="1">
    <citation type="journal article" date="2015" name="Nature">
        <title>rRNA introns, odd ribosomes, and small enigmatic genomes across a large radiation of phyla.</title>
        <authorList>
            <person name="Brown C.T."/>
            <person name="Hug L.A."/>
            <person name="Thomas B.C."/>
            <person name="Sharon I."/>
            <person name="Castelle C.J."/>
            <person name="Singh A."/>
            <person name="Wilkins M.J."/>
            <person name="Williams K.H."/>
            <person name="Banfield J.F."/>
        </authorList>
    </citation>
    <scope>NUCLEOTIDE SEQUENCE [LARGE SCALE GENOMIC DNA]</scope>
</reference>
<sequence>MLFAQIRSINKDKGKMRIAGTNIPDNKRMEIALTYIYGVGRALALKILNESNIAIGKHPKDLNGHEINSLREILEKRYKVEGDLRRELMMNIKRLRDIGSYRGSRHARGLPSRGQRTKTNSRTRRGNVRKTMGSGKRKMEKK</sequence>
<dbReference type="Proteomes" id="UP000034036">
    <property type="component" value="Unassembled WGS sequence"/>
</dbReference>
<dbReference type="PANTHER" id="PTHR10871:SF1">
    <property type="entry name" value="SMALL RIBOSOMAL SUBUNIT PROTEIN US13M"/>
    <property type="match status" value="1"/>
</dbReference>
<evidence type="ECO:0000256" key="7">
    <source>
        <dbReference type="HAMAP-Rule" id="MF_01315"/>
    </source>
</evidence>
<comment type="function">
    <text evidence="7">Located at the top of the head of the 30S subunit, it contacts several helices of the 16S rRNA. In the 70S ribosome it contacts the 23S rRNA (bridge B1a) and protein L5 of the 50S subunit (bridge B1b), connecting the 2 subunits; these bridges are implicated in subunit movement. Contacts the tRNAs in the A and P-sites.</text>
</comment>
<organism evidence="10 11">
    <name type="scientific">Candidatus Giovannonibacteria bacterium GW2011_GWF2_42_19</name>
    <dbReference type="NCBI Taxonomy" id="1618659"/>
    <lineage>
        <taxon>Bacteria</taxon>
        <taxon>Candidatus Giovannoniibacteriota</taxon>
    </lineage>
</organism>
<evidence type="ECO:0000256" key="6">
    <source>
        <dbReference type="ARBA" id="ARBA00035166"/>
    </source>
</evidence>
<comment type="subunit">
    <text evidence="7">Part of the 30S ribosomal subunit. Forms a loose heterodimer with protein S19. Forms two bridges to the 50S subunit in the 70S ribosome.</text>
</comment>
<name>A0A0G0ZHD2_9BACT</name>
<dbReference type="STRING" id="1618659.UV11_C0011G0016"/>
<dbReference type="InterPro" id="IPR019980">
    <property type="entry name" value="Ribosomal_uS13_bac-type"/>
</dbReference>
<feature type="compositionally biased region" description="Basic residues" evidence="9">
    <location>
        <begin position="115"/>
        <end position="128"/>
    </location>
</feature>
<proteinExistence type="inferred from homology"/>
<keyword evidence="4 7" id="KW-0689">Ribosomal protein</keyword>
<gene>
    <name evidence="7" type="primary">rpsM</name>
    <name evidence="10" type="ORF">UV11_C0011G0016</name>
</gene>
<dbReference type="GO" id="GO:0005829">
    <property type="term" value="C:cytosol"/>
    <property type="evidence" value="ECO:0007669"/>
    <property type="project" value="TreeGrafter"/>
</dbReference>
<accession>A0A0G0ZHD2</accession>
<comment type="caution">
    <text evidence="10">The sequence shown here is derived from an EMBL/GenBank/DDBJ whole genome shotgun (WGS) entry which is preliminary data.</text>
</comment>
<dbReference type="PROSITE" id="PS50159">
    <property type="entry name" value="RIBOSOMAL_S13_2"/>
    <property type="match status" value="1"/>
</dbReference>
<dbReference type="Pfam" id="PF00416">
    <property type="entry name" value="Ribosomal_S13"/>
    <property type="match status" value="1"/>
</dbReference>
<comment type="similarity">
    <text evidence="1 7 8">Belongs to the universal ribosomal protein uS13 family.</text>
</comment>
<dbReference type="GO" id="GO:0019843">
    <property type="term" value="F:rRNA binding"/>
    <property type="evidence" value="ECO:0007669"/>
    <property type="project" value="UniProtKB-UniRule"/>
</dbReference>
<dbReference type="SUPFAM" id="SSF46946">
    <property type="entry name" value="S13-like H2TH domain"/>
    <property type="match status" value="1"/>
</dbReference>
<dbReference type="PIRSF" id="PIRSF002134">
    <property type="entry name" value="Ribosomal_S13"/>
    <property type="match status" value="1"/>
</dbReference>
<dbReference type="HAMAP" id="MF_01315">
    <property type="entry name" value="Ribosomal_uS13"/>
    <property type="match status" value="1"/>
</dbReference>
<keyword evidence="5 7" id="KW-0687">Ribonucleoprotein</keyword>
<protein>
    <recommendedName>
        <fullName evidence="6 7">Small ribosomal subunit protein uS13</fullName>
    </recommendedName>
</protein>
<evidence type="ECO:0000256" key="5">
    <source>
        <dbReference type="ARBA" id="ARBA00023274"/>
    </source>
</evidence>
<evidence type="ECO:0000256" key="9">
    <source>
        <dbReference type="SAM" id="MobiDB-lite"/>
    </source>
</evidence>
<dbReference type="AlphaFoldDB" id="A0A0G0ZHD2"/>
<dbReference type="GO" id="GO:0003735">
    <property type="term" value="F:structural constituent of ribosome"/>
    <property type="evidence" value="ECO:0007669"/>
    <property type="project" value="InterPro"/>
</dbReference>
<feature type="region of interest" description="Disordered" evidence="9">
    <location>
        <begin position="100"/>
        <end position="142"/>
    </location>
</feature>
<dbReference type="NCBIfam" id="TIGR03631">
    <property type="entry name" value="uS13_bact"/>
    <property type="match status" value="1"/>
</dbReference>
<dbReference type="GO" id="GO:0006412">
    <property type="term" value="P:translation"/>
    <property type="evidence" value="ECO:0007669"/>
    <property type="project" value="UniProtKB-UniRule"/>
</dbReference>
<evidence type="ECO:0000313" key="10">
    <source>
        <dbReference type="EMBL" id="KKS48135.1"/>
    </source>
</evidence>
<evidence type="ECO:0000256" key="1">
    <source>
        <dbReference type="ARBA" id="ARBA00008080"/>
    </source>
</evidence>
<dbReference type="Gene3D" id="1.10.8.50">
    <property type="match status" value="1"/>
</dbReference>
<dbReference type="InterPro" id="IPR027437">
    <property type="entry name" value="Rbsml_uS13_C"/>
</dbReference>
<dbReference type="GO" id="GO:0000049">
    <property type="term" value="F:tRNA binding"/>
    <property type="evidence" value="ECO:0007669"/>
    <property type="project" value="UniProtKB-UniRule"/>
</dbReference>
<evidence type="ECO:0000256" key="8">
    <source>
        <dbReference type="RuleBase" id="RU003830"/>
    </source>
</evidence>
<dbReference type="EMBL" id="LCDF01000011">
    <property type="protein sequence ID" value="KKS48135.1"/>
    <property type="molecule type" value="Genomic_DNA"/>
</dbReference>